<evidence type="ECO:0000313" key="1">
    <source>
        <dbReference type="EMBL" id="EMO59501.1"/>
    </source>
</evidence>
<sequence length="40" mass="4519">MNLSEELDSIYQEAVQKIGSSVSEEDLDKNKNDFIGKKES</sequence>
<reference evidence="1 2" key="1">
    <citation type="submission" date="2013-01" db="EMBL/GenBank/DDBJ databases">
        <authorList>
            <person name="Harkins D.M."/>
            <person name="Durkin A.S."/>
            <person name="Brinkac L.M."/>
            <person name="Haft D.H."/>
            <person name="Selengut J.D."/>
            <person name="Sanka R."/>
            <person name="DePew J."/>
            <person name="Purushe J."/>
            <person name="Matthias M.A."/>
            <person name="Vinetz J.M."/>
            <person name="Sutton G.G."/>
            <person name="Nierman W.C."/>
            <person name="Fouts D.E."/>
        </authorList>
    </citation>
    <scope>NUCLEOTIDE SEQUENCE [LARGE SCALE GENOMIC DNA]</scope>
    <source>
        <strain evidence="1 2">CBC1416</strain>
    </source>
</reference>
<dbReference type="AlphaFoldDB" id="M6VWK5"/>
<dbReference type="EMBL" id="AKWE02000030">
    <property type="protein sequence ID" value="EMO59501.1"/>
    <property type="molecule type" value="Genomic_DNA"/>
</dbReference>
<protein>
    <submittedName>
        <fullName evidence="1">Phenylalanine--tRNA ligase, alpha subunit domain protein</fullName>
    </submittedName>
</protein>
<name>M6VWK5_9LEPT</name>
<gene>
    <name evidence="1" type="ORF">LEP1GSC161_1867</name>
</gene>
<keyword evidence="1" id="KW-0436">Ligase</keyword>
<evidence type="ECO:0000313" key="2">
    <source>
        <dbReference type="Proteomes" id="UP000012149"/>
    </source>
</evidence>
<proteinExistence type="predicted"/>
<accession>M6VWK5</accession>
<organism evidence="1 2">
    <name type="scientific">Leptospira santarosai str. CBC1416</name>
    <dbReference type="NCBI Taxonomy" id="1193059"/>
    <lineage>
        <taxon>Bacteria</taxon>
        <taxon>Pseudomonadati</taxon>
        <taxon>Spirochaetota</taxon>
        <taxon>Spirochaetia</taxon>
        <taxon>Leptospirales</taxon>
        <taxon>Leptospiraceae</taxon>
        <taxon>Leptospira</taxon>
    </lineage>
</organism>
<dbReference type="GO" id="GO:0016874">
    <property type="term" value="F:ligase activity"/>
    <property type="evidence" value="ECO:0007669"/>
    <property type="project" value="UniProtKB-KW"/>
</dbReference>
<comment type="caution">
    <text evidence="1">The sequence shown here is derived from an EMBL/GenBank/DDBJ whole genome shotgun (WGS) entry which is preliminary data.</text>
</comment>
<dbReference type="Proteomes" id="UP000012149">
    <property type="component" value="Unassembled WGS sequence"/>
</dbReference>